<dbReference type="PROSITE" id="PS51257">
    <property type="entry name" value="PROKAR_LIPOPROTEIN"/>
    <property type="match status" value="1"/>
</dbReference>
<gene>
    <name evidence="3" type="ORF">DI536_28775</name>
</gene>
<comment type="caution">
    <text evidence="3">The sequence shown here is derived from an EMBL/GenBank/DDBJ whole genome shotgun (WGS) entry which is preliminary data.</text>
</comment>
<protein>
    <recommendedName>
        <fullName evidence="5">Lipoprotein</fullName>
    </recommendedName>
</protein>
<feature type="signal peptide" evidence="2">
    <location>
        <begin position="1"/>
        <end position="27"/>
    </location>
</feature>
<proteinExistence type="predicted"/>
<feature type="region of interest" description="Disordered" evidence="1">
    <location>
        <begin position="183"/>
        <end position="204"/>
    </location>
</feature>
<keyword evidence="2" id="KW-0732">Signal</keyword>
<accession>A0A2W5UUP7</accession>
<name>A0A2W5UUP7_9BACT</name>
<dbReference type="Gene3D" id="3.90.930.1">
    <property type="match status" value="1"/>
</dbReference>
<reference evidence="3 4" key="1">
    <citation type="submission" date="2017-08" db="EMBL/GenBank/DDBJ databases">
        <title>Infants hospitalized years apart are colonized by the same room-sourced microbial strains.</title>
        <authorList>
            <person name="Brooks B."/>
            <person name="Olm M.R."/>
            <person name="Firek B.A."/>
            <person name="Baker R."/>
            <person name="Thomas B.C."/>
            <person name="Morowitz M.J."/>
            <person name="Banfield J.F."/>
        </authorList>
    </citation>
    <scope>NUCLEOTIDE SEQUENCE [LARGE SCALE GENOMIC DNA]</scope>
    <source>
        <strain evidence="3">S2_003_000_R2_14</strain>
    </source>
</reference>
<feature type="chain" id="PRO_5015937419" description="Lipoprotein" evidence="2">
    <location>
        <begin position="28"/>
        <end position="204"/>
    </location>
</feature>
<evidence type="ECO:0000256" key="1">
    <source>
        <dbReference type="SAM" id="MobiDB-lite"/>
    </source>
</evidence>
<sequence length="204" mass="23125">MTVTRTFRMSLLAAALAFVGCATTDGAKGDTEAANGEKVAENIRQKKADGETVSEFDLNKDKKPDVWTYTVKAVGADGKEIERVSRKDLDINWDGKVDIARQYDEKEQISREALDLDFDGQVDEVIFYEKGLVVRKERNLSGGRPSLWVFYEKGQIVRKERDTNGDGKVDYWEYWENNQVDRIGEDLDGDGNVDKWTKNPDSES</sequence>
<dbReference type="AlphaFoldDB" id="A0A2W5UUP7"/>
<dbReference type="EMBL" id="QFQP01000034">
    <property type="protein sequence ID" value="PZR07054.1"/>
    <property type="molecule type" value="Genomic_DNA"/>
</dbReference>
<evidence type="ECO:0000313" key="3">
    <source>
        <dbReference type="EMBL" id="PZR07054.1"/>
    </source>
</evidence>
<feature type="compositionally biased region" description="Basic and acidic residues" evidence="1">
    <location>
        <begin position="192"/>
        <end position="204"/>
    </location>
</feature>
<evidence type="ECO:0008006" key="5">
    <source>
        <dbReference type="Google" id="ProtNLM"/>
    </source>
</evidence>
<dbReference type="Proteomes" id="UP000249061">
    <property type="component" value="Unassembled WGS sequence"/>
</dbReference>
<organism evidence="3 4">
    <name type="scientific">Archangium gephyra</name>
    <dbReference type="NCBI Taxonomy" id="48"/>
    <lineage>
        <taxon>Bacteria</taxon>
        <taxon>Pseudomonadati</taxon>
        <taxon>Myxococcota</taxon>
        <taxon>Myxococcia</taxon>
        <taxon>Myxococcales</taxon>
        <taxon>Cystobacterineae</taxon>
        <taxon>Archangiaceae</taxon>
        <taxon>Archangium</taxon>
    </lineage>
</organism>
<evidence type="ECO:0000256" key="2">
    <source>
        <dbReference type="SAM" id="SignalP"/>
    </source>
</evidence>
<evidence type="ECO:0000313" key="4">
    <source>
        <dbReference type="Proteomes" id="UP000249061"/>
    </source>
</evidence>